<gene>
    <name evidence="5" type="ORF">A2997_02290</name>
</gene>
<sequence length="493" mass="56794">MITLEQIYKSMKDVGYEPTEKDIALIEKAYLFAEKAHADQKRMSGEPYFYHVAEAGNNCARFGMDATVIAAGLLHDTIEDANVDCETLEKEFGNEIESIVEGVTKLGKLKYQGQERHVESLRKFFVAVAQDVRVLIVKLADRLHNLSTLQYVRKDKQKRIAIESIEIHAALASRLGMGKLAGEIQDLAFPYAYPAEYKMTHELLKHHKNVNTKYLEKIQRSLRRELAEQDVKDVHIYYRVKGIYSLYKKLLRKGMDIDQVYDAVALRVIVPSIEDCYRVLGVIHGMWRPLPGRIKDYIALQKPNGYRSLHTTIFTGDGGIVEIQIRTTEMQEFAEFGIAAHHAYKVNSLKTSKNKKKKSKSFDWLEQLRTFQKEDMRPVDFLKELRTDFFQDRIFVFTPKGDVIDLPQGSTVLDFAYAIHSDLGNHMSASKVNGKRAALSKELKSHDIVEIEYKSSSKPSQKWLSYVQTNVAKRHIRNYLKRKNMNLLQRLIN</sequence>
<dbReference type="SUPFAM" id="SSF81271">
    <property type="entry name" value="TGS-like"/>
    <property type="match status" value="1"/>
</dbReference>
<dbReference type="FunFam" id="3.10.20.30:FF:000002">
    <property type="entry name" value="GTP pyrophosphokinase (RelA/SpoT)"/>
    <property type="match status" value="1"/>
</dbReference>
<dbReference type="CDD" id="cd00077">
    <property type="entry name" value="HDc"/>
    <property type="match status" value="1"/>
</dbReference>
<organism evidence="5 6">
    <name type="scientific">Candidatus Nomurabacteria bacterium RIFCSPLOWO2_01_FULL_36_10b</name>
    <dbReference type="NCBI Taxonomy" id="1801766"/>
    <lineage>
        <taxon>Bacteria</taxon>
        <taxon>Candidatus Nomuraibacteriota</taxon>
    </lineage>
</organism>
<dbReference type="Pfam" id="PF04607">
    <property type="entry name" value="RelA_SpoT"/>
    <property type="match status" value="1"/>
</dbReference>
<dbReference type="Pfam" id="PF13328">
    <property type="entry name" value="HD_4"/>
    <property type="match status" value="1"/>
</dbReference>
<dbReference type="InterPro" id="IPR033655">
    <property type="entry name" value="TGS_RelA/SpoT"/>
</dbReference>
<comment type="function">
    <text evidence="2">In eubacteria ppGpp (guanosine 3'-diphosphate 5'-diphosphate) is a mediator of the stringent response that coordinates a variety of cellular activities in response to changes in nutritional abundance.</text>
</comment>
<dbReference type="SMART" id="SM00954">
    <property type="entry name" value="RelA_SpoT"/>
    <property type="match status" value="1"/>
</dbReference>
<dbReference type="InterPro" id="IPR012676">
    <property type="entry name" value="TGS-like"/>
</dbReference>
<dbReference type="SMART" id="SM00471">
    <property type="entry name" value="HDc"/>
    <property type="match status" value="1"/>
</dbReference>
<dbReference type="CDD" id="cd01668">
    <property type="entry name" value="TGS_RSH"/>
    <property type="match status" value="1"/>
</dbReference>
<proteinExistence type="inferred from homology"/>
<dbReference type="AlphaFoldDB" id="A0A1F6WN28"/>
<dbReference type="PANTHER" id="PTHR21262">
    <property type="entry name" value="GUANOSINE-3',5'-BIS DIPHOSPHATE 3'-PYROPHOSPHOHYDROLASE"/>
    <property type="match status" value="1"/>
</dbReference>
<dbReference type="SUPFAM" id="SSF81301">
    <property type="entry name" value="Nucleotidyltransferase"/>
    <property type="match status" value="1"/>
</dbReference>
<feature type="domain" description="TGS" evidence="4">
    <location>
        <begin position="392"/>
        <end position="453"/>
    </location>
</feature>
<accession>A0A1F6WN28</accession>
<dbReference type="Gene3D" id="3.30.460.10">
    <property type="entry name" value="Beta Polymerase, domain 2"/>
    <property type="match status" value="1"/>
</dbReference>
<dbReference type="SUPFAM" id="SSF109604">
    <property type="entry name" value="HD-domain/PDEase-like"/>
    <property type="match status" value="1"/>
</dbReference>
<evidence type="ECO:0000313" key="5">
    <source>
        <dbReference type="EMBL" id="OGI83301.1"/>
    </source>
</evidence>
<dbReference type="Proteomes" id="UP000179448">
    <property type="component" value="Unassembled WGS sequence"/>
</dbReference>
<comment type="pathway">
    <text evidence="1">Purine metabolism.</text>
</comment>
<dbReference type="InterPro" id="IPR007685">
    <property type="entry name" value="RelA_SpoT"/>
</dbReference>
<evidence type="ECO:0008006" key="7">
    <source>
        <dbReference type="Google" id="ProtNLM"/>
    </source>
</evidence>
<comment type="caution">
    <text evidence="5">The sequence shown here is derived from an EMBL/GenBank/DDBJ whole genome shotgun (WGS) entry which is preliminary data.</text>
</comment>
<reference evidence="5 6" key="1">
    <citation type="journal article" date="2016" name="Nat. Commun.">
        <title>Thousands of microbial genomes shed light on interconnected biogeochemical processes in an aquifer system.</title>
        <authorList>
            <person name="Anantharaman K."/>
            <person name="Brown C.T."/>
            <person name="Hug L.A."/>
            <person name="Sharon I."/>
            <person name="Castelle C.J."/>
            <person name="Probst A.J."/>
            <person name="Thomas B.C."/>
            <person name="Singh A."/>
            <person name="Wilkins M.J."/>
            <person name="Karaoz U."/>
            <person name="Brodie E.L."/>
            <person name="Williams K.H."/>
            <person name="Hubbard S.S."/>
            <person name="Banfield J.F."/>
        </authorList>
    </citation>
    <scope>NUCLEOTIDE SEQUENCE [LARGE SCALE GENOMIC DNA]</scope>
</reference>
<feature type="domain" description="HD" evidence="3">
    <location>
        <begin position="48"/>
        <end position="146"/>
    </location>
</feature>
<dbReference type="Pfam" id="PF02824">
    <property type="entry name" value="TGS"/>
    <property type="match status" value="1"/>
</dbReference>
<protein>
    <recommendedName>
        <fullName evidence="7">TGS domain-containing protein</fullName>
    </recommendedName>
</protein>
<evidence type="ECO:0000256" key="1">
    <source>
        <dbReference type="ARBA" id="ARBA00025704"/>
    </source>
</evidence>
<dbReference type="STRING" id="1801766.A2997_02290"/>
<evidence type="ECO:0000256" key="2">
    <source>
        <dbReference type="RuleBase" id="RU003847"/>
    </source>
</evidence>
<name>A0A1F6WN28_9BACT</name>
<dbReference type="InterPro" id="IPR004811">
    <property type="entry name" value="RelA/Spo_fam"/>
</dbReference>
<dbReference type="NCBIfam" id="TIGR00691">
    <property type="entry name" value="spoT_relA"/>
    <property type="match status" value="1"/>
</dbReference>
<dbReference type="GO" id="GO:0015969">
    <property type="term" value="P:guanosine tetraphosphate metabolic process"/>
    <property type="evidence" value="ECO:0007669"/>
    <property type="project" value="InterPro"/>
</dbReference>
<dbReference type="InterPro" id="IPR012675">
    <property type="entry name" value="Beta-grasp_dom_sf"/>
</dbReference>
<dbReference type="InterPro" id="IPR043519">
    <property type="entry name" value="NT_sf"/>
</dbReference>
<evidence type="ECO:0000259" key="3">
    <source>
        <dbReference type="PROSITE" id="PS51831"/>
    </source>
</evidence>
<evidence type="ECO:0000313" key="6">
    <source>
        <dbReference type="Proteomes" id="UP000179448"/>
    </source>
</evidence>
<evidence type="ECO:0000259" key="4">
    <source>
        <dbReference type="PROSITE" id="PS51880"/>
    </source>
</evidence>
<dbReference type="Gene3D" id="3.10.20.30">
    <property type="match status" value="1"/>
</dbReference>
<dbReference type="CDD" id="cd05399">
    <property type="entry name" value="NT_Rel-Spo_like"/>
    <property type="match status" value="1"/>
</dbReference>
<dbReference type="PROSITE" id="PS51831">
    <property type="entry name" value="HD"/>
    <property type="match status" value="1"/>
</dbReference>
<dbReference type="InterPro" id="IPR004095">
    <property type="entry name" value="TGS"/>
</dbReference>
<dbReference type="InterPro" id="IPR003607">
    <property type="entry name" value="HD/PDEase_dom"/>
</dbReference>
<dbReference type="FunFam" id="1.10.3210.10:FF:000001">
    <property type="entry name" value="GTP pyrophosphokinase RelA"/>
    <property type="match status" value="1"/>
</dbReference>
<dbReference type="Gene3D" id="1.10.3210.10">
    <property type="entry name" value="Hypothetical protein af1432"/>
    <property type="match status" value="1"/>
</dbReference>
<comment type="similarity">
    <text evidence="2">Belongs to the relA/spoT family.</text>
</comment>
<dbReference type="EMBL" id="MFUQ01000020">
    <property type="protein sequence ID" value="OGI83301.1"/>
    <property type="molecule type" value="Genomic_DNA"/>
</dbReference>
<dbReference type="InterPro" id="IPR006674">
    <property type="entry name" value="HD_domain"/>
</dbReference>
<dbReference type="GO" id="GO:0005886">
    <property type="term" value="C:plasma membrane"/>
    <property type="evidence" value="ECO:0007669"/>
    <property type="project" value="TreeGrafter"/>
</dbReference>
<dbReference type="PROSITE" id="PS51880">
    <property type="entry name" value="TGS"/>
    <property type="match status" value="1"/>
</dbReference>
<dbReference type="PANTHER" id="PTHR21262:SF31">
    <property type="entry name" value="GTP PYROPHOSPHOKINASE"/>
    <property type="match status" value="1"/>
</dbReference>